<dbReference type="Proteomes" id="UP000186599">
    <property type="component" value="Unassembled WGS sequence"/>
</dbReference>
<evidence type="ECO:0000313" key="4">
    <source>
        <dbReference type="Proteomes" id="UP000186904"/>
    </source>
</evidence>
<evidence type="ECO:0000313" key="3">
    <source>
        <dbReference type="Proteomes" id="UP000186599"/>
    </source>
</evidence>
<dbReference type="Proteomes" id="UP000186904">
    <property type="component" value="Unassembled WGS sequence"/>
</dbReference>
<evidence type="ECO:0000313" key="2">
    <source>
        <dbReference type="EMBL" id="SFM03594.1"/>
    </source>
</evidence>
<dbReference type="STRING" id="653930.SAMN05216589_2061"/>
<accession>A0A1H9U0X9</accession>
<evidence type="ECO:0000313" key="1">
    <source>
        <dbReference type="EMBL" id="SES02743.1"/>
    </source>
</evidence>
<proteinExistence type="predicted"/>
<dbReference type="EMBL" id="FOUA01000003">
    <property type="protein sequence ID" value="SFM03594.1"/>
    <property type="molecule type" value="Genomic_DNA"/>
</dbReference>
<dbReference type="OrthoDB" id="3419253at2"/>
<organism evidence="1 4">
    <name type="scientific">Halopseudomonas bauzanensis</name>
    <dbReference type="NCBI Taxonomy" id="653930"/>
    <lineage>
        <taxon>Bacteria</taxon>
        <taxon>Pseudomonadati</taxon>
        <taxon>Pseudomonadota</taxon>
        <taxon>Gammaproteobacteria</taxon>
        <taxon>Pseudomonadales</taxon>
        <taxon>Pseudomonadaceae</taxon>
        <taxon>Halopseudomonas</taxon>
    </lineage>
</organism>
<reference evidence="3 4" key="1">
    <citation type="submission" date="2016-10" db="EMBL/GenBank/DDBJ databases">
        <authorList>
            <person name="de Groot N.N."/>
        </authorList>
    </citation>
    <scope>NUCLEOTIDE SEQUENCE [LARGE SCALE GENOMIC DNA]</scope>
    <source>
        <strain evidence="2 3">CGMCC 1.9095</strain>
        <strain evidence="1 4">DSM 22558</strain>
    </source>
</reference>
<name>A0A1H9U0X9_9GAMM</name>
<dbReference type="RefSeq" id="WP_074779499.1">
    <property type="nucleotide sequence ID" value="NZ_FOGN01000003.1"/>
</dbReference>
<gene>
    <name evidence="2" type="ORF">SAMN04487855_2060</name>
    <name evidence="1" type="ORF">SAMN05216589_2061</name>
</gene>
<sequence length="257" mass="29025">MSQGNVEIYDLMACNVYMDFENTGLPKEQHKFLIAFHPTNGAPVHELIDSITARGPDGYVVEVANQPFTITNLNGHIFDRTTNAHWYMVNLATGFMTPGEYTIEVKCKDGSVKSISRLQNNEPSDRLMAAYHKHRDTLKASYSPGQGEKLPAGTSLEKVAIDCASFKELTGEDAWYVFRICEAANSKEFDPQNLYWWDNIFLERFTNPDAGKNRNHLVIGNALKQNTAFTYFTELTDGNTMGGTNICIFQPYQTFYT</sequence>
<dbReference type="EMBL" id="FOGN01000003">
    <property type="protein sequence ID" value="SES02743.1"/>
    <property type="molecule type" value="Genomic_DNA"/>
</dbReference>
<protein>
    <submittedName>
        <fullName evidence="1">Uncharacterized protein</fullName>
    </submittedName>
</protein>
<keyword evidence="3" id="KW-1185">Reference proteome</keyword>
<dbReference type="AlphaFoldDB" id="A0A1H9U0X9"/>